<dbReference type="SUPFAM" id="SSF110296">
    <property type="entry name" value="Oligoxyloglucan reducing end-specific cellobiohydrolase"/>
    <property type="match status" value="1"/>
</dbReference>
<keyword evidence="1" id="KW-0378">Hydrolase</keyword>
<dbReference type="Pfam" id="PF02012">
    <property type="entry name" value="BNR"/>
    <property type="match status" value="2"/>
</dbReference>
<name>A0ABY7U3L7_9SPHN</name>
<dbReference type="EMBL" id="CP117418">
    <property type="protein sequence ID" value="WCT79793.1"/>
    <property type="molecule type" value="Genomic_DNA"/>
</dbReference>
<dbReference type="InterPro" id="IPR015943">
    <property type="entry name" value="WD40/YVTN_repeat-like_dom_sf"/>
</dbReference>
<dbReference type="RefSeq" id="WP_273620064.1">
    <property type="nucleotide sequence ID" value="NZ_CP103869.1"/>
</dbReference>
<keyword evidence="2" id="KW-1185">Reference proteome</keyword>
<sequence>MQKTLLVSTDGQAIMRSHDGGTNWYRINVGQDLEYDDCVRCLLVDPRQNGAIWAGSERGLFRSEDCGAHWHQVDCALNGFAVWKLAVSESNPDYMYAGTGSPTRAAFFRSTDGGKTWQQTDLLMPERCAGVSRPRMLALAVNPRDPLDVWVGVEEGGLFRTLDGGDTWARLDEEWPHHAGNSDIHDIVILPAPADQQDIVLVLVVNALYRSTDGGQTWTRMHARETWGLRYARVLLRKPGSDRELAIGIGDGTPGNTAAVLVSADAGATWAPGKLDYQPNSCLWAFGANPALPDLMMAGTKFGHLFISEDSGRNWVKQRREFSEITGMTWVPGVPSDMELPHETH</sequence>
<organism evidence="1 2">
    <name type="scientific">Novosphingobium humi</name>
    <dbReference type="NCBI Taxonomy" id="2282397"/>
    <lineage>
        <taxon>Bacteria</taxon>
        <taxon>Pseudomonadati</taxon>
        <taxon>Pseudomonadota</taxon>
        <taxon>Alphaproteobacteria</taxon>
        <taxon>Sphingomonadales</taxon>
        <taxon>Sphingomonadaceae</taxon>
        <taxon>Novosphingobium</taxon>
    </lineage>
</organism>
<dbReference type="Proteomes" id="UP001218231">
    <property type="component" value="Plasmid unnamed1"/>
</dbReference>
<dbReference type="Gene3D" id="2.130.10.10">
    <property type="entry name" value="YVTN repeat-like/Quinoprotein amine dehydrogenase"/>
    <property type="match status" value="3"/>
</dbReference>
<protein>
    <submittedName>
        <fullName evidence="1">Glycosyl hydrolase</fullName>
    </submittedName>
</protein>
<dbReference type="PANTHER" id="PTHR43739">
    <property type="entry name" value="XYLOGLUCANASE (EUROFUNG)"/>
    <property type="match status" value="1"/>
</dbReference>
<geneLocation type="plasmid" evidence="1 2">
    <name>unnamed1</name>
</geneLocation>
<dbReference type="InterPro" id="IPR002860">
    <property type="entry name" value="BNR_rpt"/>
</dbReference>
<evidence type="ECO:0000313" key="1">
    <source>
        <dbReference type="EMBL" id="WCT79793.1"/>
    </source>
</evidence>
<dbReference type="PANTHER" id="PTHR43739:SF5">
    <property type="entry name" value="EXO-ALPHA-SIALIDASE"/>
    <property type="match status" value="1"/>
</dbReference>
<proteinExistence type="predicted"/>
<accession>A0ABY7U3L7</accession>
<dbReference type="InterPro" id="IPR052025">
    <property type="entry name" value="Xyloglucanase_GH74"/>
</dbReference>
<evidence type="ECO:0000313" key="2">
    <source>
        <dbReference type="Proteomes" id="UP001218231"/>
    </source>
</evidence>
<gene>
    <name evidence="1" type="ORF">PQ457_17150</name>
</gene>
<keyword evidence="1" id="KW-0614">Plasmid</keyword>
<dbReference type="GO" id="GO:0016787">
    <property type="term" value="F:hydrolase activity"/>
    <property type="evidence" value="ECO:0007669"/>
    <property type="project" value="UniProtKB-KW"/>
</dbReference>
<reference evidence="1 2" key="1">
    <citation type="submission" date="2023-02" db="EMBL/GenBank/DDBJ databases">
        <title>Genome sequence of Novosphingobium humi KACC 19094.</title>
        <authorList>
            <person name="Kim S."/>
            <person name="Heo J."/>
            <person name="Kwon S.-W."/>
        </authorList>
    </citation>
    <scope>NUCLEOTIDE SEQUENCE [LARGE SCALE GENOMIC DNA]</scope>
    <source>
        <strain evidence="1 2">KACC 19094</strain>
        <plasmid evidence="1 2">unnamed1</plasmid>
    </source>
</reference>
<dbReference type="CDD" id="cd15482">
    <property type="entry name" value="Sialidase_non-viral"/>
    <property type="match status" value="1"/>
</dbReference>